<keyword evidence="12" id="KW-0115">cAMP biosynthesis</keyword>
<evidence type="ECO:0000256" key="9">
    <source>
        <dbReference type="ARBA" id="ARBA00022840"/>
    </source>
</evidence>
<organism evidence="19 20">
    <name type="scientific">Dissostichus eleginoides</name>
    <name type="common">Patagonian toothfish</name>
    <name type="synonym">Dissostichus amissus</name>
    <dbReference type="NCBI Taxonomy" id="100907"/>
    <lineage>
        <taxon>Eukaryota</taxon>
        <taxon>Metazoa</taxon>
        <taxon>Chordata</taxon>
        <taxon>Craniata</taxon>
        <taxon>Vertebrata</taxon>
        <taxon>Euteleostomi</taxon>
        <taxon>Actinopterygii</taxon>
        <taxon>Neopterygii</taxon>
        <taxon>Teleostei</taxon>
        <taxon>Neoteleostei</taxon>
        <taxon>Acanthomorphata</taxon>
        <taxon>Eupercaria</taxon>
        <taxon>Perciformes</taxon>
        <taxon>Notothenioidei</taxon>
        <taxon>Nototheniidae</taxon>
        <taxon>Dissostichus</taxon>
    </lineage>
</organism>
<dbReference type="EC" id="4.6.1.1" evidence="5"/>
<evidence type="ECO:0000256" key="13">
    <source>
        <dbReference type="ARBA" id="ARBA00023136"/>
    </source>
</evidence>
<feature type="non-terminal residue" evidence="19">
    <location>
        <position position="929"/>
    </location>
</feature>
<keyword evidence="6 17" id="KW-0812">Transmembrane</keyword>
<feature type="transmembrane region" description="Helical" evidence="17">
    <location>
        <begin position="270"/>
        <end position="291"/>
    </location>
</feature>
<reference evidence="19" key="1">
    <citation type="submission" date="2023-04" db="EMBL/GenBank/DDBJ databases">
        <title>Chromosome-level genome of Chaenocephalus aceratus.</title>
        <authorList>
            <person name="Park H."/>
        </authorList>
    </citation>
    <scope>NUCLEOTIDE SEQUENCE</scope>
    <source>
        <strain evidence="19">DE</strain>
        <tissue evidence="19">Muscle</tissue>
    </source>
</reference>
<feature type="compositionally biased region" description="Basic and acidic residues" evidence="16">
    <location>
        <begin position="41"/>
        <end position="52"/>
    </location>
</feature>
<evidence type="ECO:0000256" key="1">
    <source>
        <dbReference type="ARBA" id="ARBA00001593"/>
    </source>
</evidence>
<dbReference type="FunFam" id="3.30.70.1230:FF:000010">
    <property type="entry name" value="Adenylate cyclase 2"/>
    <property type="match status" value="1"/>
</dbReference>
<dbReference type="Gene3D" id="3.30.70.1230">
    <property type="entry name" value="Nucleotide cyclase"/>
    <property type="match status" value="1"/>
</dbReference>
<feature type="transmembrane region" description="Helical" evidence="17">
    <location>
        <begin position="810"/>
        <end position="831"/>
    </location>
</feature>
<feature type="transmembrane region" description="Helical" evidence="17">
    <location>
        <begin position="215"/>
        <end position="235"/>
    </location>
</feature>
<dbReference type="InterPro" id="IPR009398">
    <property type="entry name" value="Adcy_conserved_dom"/>
</dbReference>
<evidence type="ECO:0000256" key="6">
    <source>
        <dbReference type="ARBA" id="ARBA00022692"/>
    </source>
</evidence>
<evidence type="ECO:0000256" key="4">
    <source>
        <dbReference type="ARBA" id="ARBA00004141"/>
    </source>
</evidence>
<keyword evidence="7" id="KW-0479">Metal-binding</keyword>
<evidence type="ECO:0000259" key="18">
    <source>
        <dbReference type="PROSITE" id="PS50125"/>
    </source>
</evidence>
<comment type="catalytic activity">
    <reaction evidence="1">
        <text>ATP = 3',5'-cyclic AMP + diphosphate</text>
        <dbReference type="Rhea" id="RHEA:15389"/>
        <dbReference type="ChEBI" id="CHEBI:30616"/>
        <dbReference type="ChEBI" id="CHEBI:33019"/>
        <dbReference type="ChEBI" id="CHEBI:58165"/>
        <dbReference type="EC" id="4.6.1.1"/>
    </reaction>
</comment>
<dbReference type="GO" id="GO:0035556">
    <property type="term" value="P:intracellular signal transduction"/>
    <property type="evidence" value="ECO:0007669"/>
    <property type="project" value="InterPro"/>
</dbReference>
<feature type="transmembrane region" description="Helical" evidence="17">
    <location>
        <begin position="730"/>
        <end position="750"/>
    </location>
</feature>
<dbReference type="GO" id="GO:0007193">
    <property type="term" value="P:adenylate cyclase-inhibiting G protein-coupled receptor signaling pathway"/>
    <property type="evidence" value="ECO:0007669"/>
    <property type="project" value="TreeGrafter"/>
</dbReference>
<comment type="subcellular location">
    <subcellularLocation>
        <location evidence="4">Membrane</location>
        <topology evidence="4">Multi-pass membrane protein</topology>
    </subcellularLocation>
</comment>
<dbReference type="PANTHER" id="PTHR45627:SF6">
    <property type="entry name" value="ADENYLATE CYCLASE TYPE 2"/>
    <property type="match status" value="1"/>
</dbReference>
<keyword evidence="11 17" id="KW-1133">Transmembrane helix</keyword>
<sequence length="929" mass="105387">MLRSTLGAFLPPLRPAHAASASDSASTLSCLSLKDLRQELEGEPKDTLETRSSHTRVPNRNNNSRRADQSNCYSSVVETTNFSAVTTSSSPSSFHPSSSSFSAPRSMWQEAIRRKRYLLNRPGESGEGDKGGQDKRNRSPDWLYESYYCMSQQHPLIVFLLLIVMGACLALLTVFFASGLNIEDHVAFVITVPTAMAIFLAVFVLVCIESIFKKLLRVFSLVIWACLVAMGYLFMFSGGIICPWDQVSFFLFIVFVVYTMLPFSMRDAIIASVLTSASHTIVLSVCLSTTADRMEPVVWQILANIIIFMCGNMAGAYHKHLMELALQQTYQDTCNCIKSPIKLEFEKRQQNPLSLSTVQRDSQWGRKLAGERLLLSLLPAHIARVMKAEIIQRLKGPNFGQIENTNNFHNLYVQRHTNVSILYADIVGFTRLASDCSPGELVHMLNELFGKFDQIAKENECMRIKILGDCYYCVSGLPESLPNHAKNCVKMGLDMCEAIKKVRDATGVDINMRVGVHSGNVLCGVIGLQKWQYDVWSHDVTLANHMEAGGVPGRVHITSVTLEHLNGSYKVEDGDGQERDPYLKEHGVITFFVINPKVERRSPQYQYRPRNTVDGAKMRASVRMTRYLESWGAAKPFANLHHRDSMTNENGKINTADVPMGQYHFQRRSERTKSQKKRFEEELNERMIRTFDGINSQKQWLKSEDIQRISLFFHNKSLEKEYRATTLPAFKYYVTCACLIFFCIFIVQILVLPKTIVLGISFGMAFIILSLILFICFIGHFLHCSKSSSTSWMWLLKSSVIIANKPWPRITLTMTTTALILIMAVFNMFFLEDNSLPRVPVNNSSNETLFYPNGQLMVNTDKNNFYLPYLIYSCILGLISCSVFLRINYELKMIIMLTAVVVYNVIILQTHASLLDEYSRFLYKTESLD</sequence>
<dbReference type="GO" id="GO:0006171">
    <property type="term" value="P:cAMP biosynthetic process"/>
    <property type="evidence" value="ECO:0007669"/>
    <property type="project" value="UniProtKB-KW"/>
</dbReference>
<evidence type="ECO:0000256" key="2">
    <source>
        <dbReference type="ARBA" id="ARBA00001936"/>
    </source>
</evidence>
<feature type="domain" description="Guanylate cyclase" evidence="18">
    <location>
        <begin position="420"/>
        <end position="547"/>
    </location>
</feature>
<evidence type="ECO:0000256" key="11">
    <source>
        <dbReference type="ARBA" id="ARBA00022989"/>
    </source>
</evidence>
<dbReference type="SMART" id="SM00044">
    <property type="entry name" value="CYCc"/>
    <property type="match status" value="1"/>
</dbReference>
<evidence type="ECO:0000256" key="5">
    <source>
        <dbReference type="ARBA" id="ARBA00012201"/>
    </source>
</evidence>
<keyword evidence="20" id="KW-1185">Reference proteome</keyword>
<dbReference type="GO" id="GO:0004016">
    <property type="term" value="F:adenylate cyclase activity"/>
    <property type="evidence" value="ECO:0007669"/>
    <property type="project" value="UniProtKB-EC"/>
</dbReference>
<evidence type="ECO:0000256" key="14">
    <source>
        <dbReference type="ARBA" id="ARBA00023239"/>
    </source>
</evidence>
<dbReference type="InterPro" id="IPR029787">
    <property type="entry name" value="Nucleotide_cyclase"/>
</dbReference>
<dbReference type="Pfam" id="PF06327">
    <property type="entry name" value="Adcy_cons_dom"/>
    <property type="match status" value="1"/>
</dbReference>
<comment type="caution">
    <text evidence="19">The sequence shown here is derived from an EMBL/GenBank/DDBJ whole genome shotgun (WGS) entry which is preliminary data.</text>
</comment>
<proteinExistence type="inferred from homology"/>
<comment type="cofactor">
    <cofactor evidence="2">
        <name>Mn(2+)</name>
        <dbReference type="ChEBI" id="CHEBI:29035"/>
    </cofactor>
</comment>
<keyword evidence="14 15" id="KW-0456">Lyase</keyword>
<dbReference type="GO" id="GO:0046872">
    <property type="term" value="F:metal ion binding"/>
    <property type="evidence" value="ECO:0007669"/>
    <property type="project" value="UniProtKB-KW"/>
</dbReference>
<dbReference type="Proteomes" id="UP001228049">
    <property type="component" value="Unassembled WGS sequence"/>
</dbReference>
<dbReference type="Pfam" id="PF00211">
    <property type="entry name" value="Guanylate_cyc"/>
    <property type="match status" value="1"/>
</dbReference>
<gene>
    <name evidence="19" type="ORF">KUDE01_020809</name>
</gene>
<feature type="transmembrane region" description="Helical" evidence="17">
    <location>
        <begin position="894"/>
        <end position="914"/>
    </location>
</feature>
<evidence type="ECO:0000313" key="19">
    <source>
        <dbReference type="EMBL" id="KAK1895358.1"/>
    </source>
</evidence>
<dbReference type="GO" id="GO:0005886">
    <property type="term" value="C:plasma membrane"/>
    <property type="evidence" value="ECO:0007669"/>
    <property type="project" value="InterPro"/>
</dbReference>
<keyword evidence="8" id="KW-0547">Nucleotide-binding</keyword>
<feature type="transmembrane region" description="Helical" evidence="17">
    <location>
        <begin position="247"/>
        <end position="263"/>
    </location>
</feature>
<accession>A0AAD9C6I3</accession>
<dbReference type="PANTHER" id="PTHR45627">
    <property type="entry name" value="ADENYLATE CYCLASE TYPE 1"/>
    <property type="match status" value="1"/>
</dbReference>
<evidence type="ECO:0000256" key="7">
    <source>
        <dbReference type="ARBA" id="ARBA00022723"/>
    </source>
</evidence>
<protein>
    <recommendedName>
        <fullName evidence="5">adenylate cyclase</fullName>
        <ecNumber evidence="5">4.6.1.1</ecNumber>
    </recommendedName>
</protein>
<evidence type="ECO:0000256" key="3">
    <source>
        <dbReference type="ARBA" id="ARBA00001946"/>
    </source>
</evidence>
<dbReference type="AlphaFoldDB" id="A0AAD9C6I3"/>
<feature type="region of interest" description="Disordered" evidence="16">
    <location>
        <begin position="41"/>
        <end position="72"/>
    </location>
</feature>
<evidence type="ECO:0000256" key="12">
    <source>
        <dbReference type="ARBA" id="ARBA00022998"/>
    </source>
</evidence>
<dbReference type="EMBL" id="JASDAP010000010">
    <property type="protein sequence ID" value="KAK1895358.1"/>
    <property type="molecule type" value="Genomic_DNA"/>
</dbReference>
<comment type="similarity">
    <text evidence="15">Belongs to the adenylyl cyclase class-4/guanylyl cyclase family.</text>
</comment>
<dbReference type="CDD" id="cd07302">
    <property type="entry name" value="CHD"/>
    <property type="match status" value="1"/>
</dbReference>
<dbReference type="PROSITE" id="PS50125">
    <property type="entry name" value="GUANYLATE_CYCLASE_2"/>
    <property type="match status" value="1"/>
</dbReference>
<dbReference type="InterPro" id="IPR018297">
    <property type="entry name" value="A/G_cyclase_CS"/>
</dbReference>
<keyword evidence="10" id="KW-0460">Magnesium</keyword>
<feature type="transmembrane region" description="Helical" evidence="17">
    <location>
        <begin position="186"/>
        <end position="208"/>
    </location>
</feature>
<feature type="transmembrane region" description="Helical" evidence="17">
    <location>
        <begin position="297"/>
        <end position="317"/>
    </location>
</feature>
<feature type="transmembrane region" description="Helical" evidence="17">
    <location>
        <begin position="156"/>
        <end position="180"/>
    </location>
</feature>
<evidence type="ECO:0000256" key="10">
    <source>
        <dbReference type="ARBA" id="ARBA00022842"/>
    </source>
</evidence>
<keyword evidence="13 17" id="KW-0472">Membrane</keyword>
<keyword evidence="9" id="KW-0067">ATP-binding</keyword>
<dbReference type="GO" id="GO:0007189">
    <property type="term" value="P:adenylate cyclase-activating G protein-coupled receptor signaling pathway"/>
    <property type="evidence" value="ECO:0007669"/>
    <property type="project" value="TreeGrafter"/>
</dbReference>
<feature type="compositionally biased region" description="Polar residues" evidence="16">
    <location>
        <begin position="55"/>
        <end position="72"/>
    </location>
</feature>
<feature type="region of interest" description="Disordered" evidence="16">
    <location>
        <begin position="85"/>
        <end position="106"/>
    </location>
</feature>
<dbReference type="GO" id="GO:0005524">
    <property type="term" value="F:ATP binding"/>
    <property type="evidence" value="ECO:0007669"/>
    <property type="project" value="UniProtKB-KW"/>
</dbReference>
<feature type="transmembrane region" description="Helical" evidence="17">
    <location>
        <begin position="756"/>
        <end position="782"/>
    </location>
</feature>
<name>A0AAD9C6I3_DISEL</name>
<dbReference type="Pfam" id="PF16214">
    <property type="entry name" value="AC_N"/>
    <property type="match status" value="1"/>
</dbReference>
<feature type="transmembrane region" description="Helical" evidence="17">
    <location>
        <begin position="866"/>
        <end position="887"/>
    </location>
</feature>
<evidence type="ECO:0000256" key="15">
    <source>
        <dbReference type="RuleBase" id="RU000405"/>
    </source>
</evidence>
<evidence type="ECO:0000313" key="20">
    <source>
        <dbReference type="Proteomes" id="UP001228049"/>
    </source>
</evidence>
<comment type="cofactor">
    <cofactor evidence="3">
        <name>Mg(2+)</name>
        <dbReference type="ChEBI" id="CHEBI:18420"/>
    </cofactor>
</comment>
<dbReference type="InterPro" id="IPR032628">
    <property type="entry name" value="AC_N"/>
</dbReference>
<evidence type="ECO:0000256" key="8">
    <source>
        <dbReference type="ARBA" id="ARBA00022741"/>
    </source>
</evidence>
<dbReference type="InterPro" id="IPR001054">
    <property type="entry name" value="A/G_cyclase"/>
</dbReference>
<evidence type="ECO:0000256" key="16">
    <source>
        <dbReference type="SAM" id="MobiDB-lite"/>
    </source>
</evidence>
<dbReference type="SUPFAM" id="SSF55073">
    <property type="entry name" value="Nucleotide cyclase"/>
    <property type="match status" value="1"/>
</dbReference>
<evidence type="ECO:0000256" key="17">
    <source>
        <dbReference type="SAM" id="Phobius"/>
    </source>
</evidence>
<dbReference type="PROSITE" id="PS00452">
    <property type="entry name" value="GUANYLATE_CYCLASE_1"/>
    <property type="match status" value="1"/>
</dbReference>